<dbReference type="Pfam" id="PF18052">
    <property type="entry name" value="Rx_N"/>
    <property type="match status" value="1"/>
</dbReference>
<dbReference type="Gene3D" id="1.20.5.4130">
    <property type="match status" value="1"/>
</dbReference>
<feature type="domain" description="Disease resistance N-terminal" evidence="9">
    <location>
        <begin position="11"/>
        <end position="95"/>
    </location>
</feature>
<keyword evidence="3" id="KW-0677">Repeat</keyword>
<accession>A0A8T0PSY2</accession>
<evidence type="ECO:0000256" key="6">
    <source>
        <dbReference type="ARBA" id="ARBA00023054"/>
    </source>
</evidence>
<dbReference type="InterPro" id="IPR038005">
    <property type="entry name" value="RX-like_CC"/>
</dbReference>
<evidence type="ECO:0000259" key="9">
    <source>
        <dbReference type="Pfam" id="PF18052"/>
    </source>
</evidence>
<dbReference type="Proteomes" id="UP000823388">
    <property type="component" value="Chromosome 8K"/>
</dbReference>
<feature type="domain" description="Disease resistance R13L4/SHOC-2-like LRR" evidence="10">
    <location>
        <begin position="747"/>
        <end position="1101"/>
    </location>
</feature>
<dbReference type="SUPFAM" id="SSF52047">
    <property type="entry name" value="RNI-like"/>
    <property type="match status" value="1"/>
</dbReference>
<feature type="domain" description="NB-ARC" evidence="8">
    <location>
        <begin position="370"/>
        <end position="525"/>
    </location>
</feature>
<dbReference type="GO" id="GO:0043531">
    <property type="term" value="F:ADP binding"/>
    <property type="evidence" value="ECO:0007669"/>
    <property type="project" value="InterPro"/>
</dbReference>
<evidence type="ECO:0000259" key="10">
    <source>
        <dbReference type="Pfam" id="PF23598"/>
    </source>
</evidence>
<comment type="caution">
    <text evidence="11">The sequence shown here is derived from an EMBL/GenBank/DDBJ whole genome shotgun (WGS) entry which is preliminary data.</text>
</comment>
<keyword evidence="4" id="KW-0547">Nucleotide-binding</keyword>
<dbReference type="InterPro" id="IPR002182">
    <property type="entry name" value="NB-ARC"/>
</dbReference>
<keyword evidence="5" id="KW-0611">Plant defense</keyword>
<evidence type="ECO:0000256" key="7">
    <source>
        <dbReference type="SAM" id="Coils"/>
    </source>
</evidence>
<evidence type="ECO:0000313" key="12">
    <source>
        <dbReference type="Proteomes" id="UP000823388"/>
    </source>
</evidence>
<gene>
    <name evidence="11" type="ORF">PVAP13_8KG324018</name>
</gene>
<dbReference type="GO" id="GO:0098542">
    <property type="term" value="P:defense response to other organism"/>
    <property type="evidence" value="ECO:0007669"/>
    <property type="project" value="TreeGrafter"/>
</dbReference>
<dbReference type="InterPro" id="IPR055414">
    <property type="entry name" value="LRR_R13L4/SHOC2-like"/>
</dbReference>
<sequence>MEVIGVSRALIEALVEKAKSAMKEEAEQWQTLEREIVFIKDEFEMMKSFLNSADGERMKNQVARTWVGQVRDLSYDTEDSIEFVLHLDTKRSLWPRLQQSIQSSFLQPPWKARVLPLDQAVADMKLLKARAEDMSQRNLRYNLIDKSKEEIMQNSTASQSTTDIFIKPRDAFDKHSGLLDLTRLITTEDKGLQVVSVSGTGGNLGIVFIMKKVYDDPSIQRKFHCRTWVKMMHPFNPHEFIWNLWAGFCTNVSPQEQGADIGVNILPSMKTTLDKWNAIRTYLPDLKNRSRIIISTQQLEIASLCTGQPYHVSLLRKFSEDHSVYAFFTDQLLASRVQDHMRRYTACIEASTITNFHQCLSSFFLIKLALSSEAHRVVSVCGIAGVGKSFLVKTLFNDRASPAWKFTNAWVSAPHPFDIVDLCKGIYQFTADGDIYHYPPSEGEDIVLAWWDLLEREELLVIDDLQSKEDWDLIKANLISKASKSCIIVITREESVARHCATSDDAVCILKGLEAKTALRLFEVIKGAGTSNPDDNMMDEAGFIINKCGRLPKLIVALGNYFNKAPNIIQEMRLNANFMYELKTSKGLDSFRDVFTTMHSSFQACPQVLKKCIFYLPLFTQSSIIRRSRLVRRWIAEGYCEGLDSNRKVEFMEKVLGNLGALGMIDKPAQTPAVASNMSGTSFQVNFLFLDYIISQETKENIFLPLEITVLQGESSLNVQRAGQHLAIGSSWKRDKFVLDSLDFSRLRSLTVSREWRQFFISHRMRVLRVLDLEETNVKNDDVEQIVAHLLCLKFLSIRRCAKVSCLPDSLGGLNQLQTLDIRHTYVAKLPVSISRLRMLQYVRAGTSVALMDEEPSTTKRGRYGHVVACDGVKVPTKTAALISLHTLGVINVSDTGDKDIQQLFRNLTQLRKLGVSGVNRRKIKGFFSAIEGHVHLESLSLQLHMDKDLEWLLKITTPRNLQRLKMKVHVEKLEHWSCLRVLGQIRRLQTLRLHFKIDQDVELQFCDQTDGAAWSTPIQFCELKVLEIACSSNLHVKFDDREMKELELLQVRCFDGSSLNFSGLEHTTALKHVSLKGSFDDTVKEELRQTVAQHPYRPTLKLVEPRSS</sequence>
<dbReference type="PANTHER" id="PTHR23155:SF1135">
    <property type="entry name" value="OS08G0246300 PROTEIN"/>
    <property type="match status" value="1"/>
</dbReference>
<feature type="domain" description="NB-ARC" evidence="8">
    <location>
        <begin position="188"/>
        <end position="323"/>
    </location>
</feature>
<keyword evidence="12" id="KW-1185">Reference proteome</keyword>
<keyword evidence="6 7" id="KW-0175">Coiled coil</keyword>
<dbReference type="SUPFAM" id="SSF52540">
    <property type="entry name" value="P-loop containing nucleoside triphosphate hydrolases"/>
    <property type="match status" value="2"/>
</dbReference>
<dbReference type="InterPro" id="IPR032675">
    <property type="entry name" value="LRR_dom_sf"/>
</dbReference>
<evidence type="ECO:0000256" key="1">
    <source>
        <dbReference type="ARBA" id="ARBA00008894"/>
    </source>
</evidence>
<organism evidence="11 12">
    <name type="scientific">Panicum virgatum</name>
    <name type="common">Blackwell switchgrass</name>
    <dbReference type="NCBI Taxonomy" id="38727"/>
    <lineage>
        <taxon>Eukaryota</taxon>
        <taxon>Viridiplantae</taxon>
        <taxon>Streptophyta</taxon>
        <taxon>Embryophyta</taxon>
        <taxon>Tracheophyta</taxon>
        <taxon>Spermatophyta</taxon>
        <taxon>Magnoliopsida</taxon>
        <taxon>Liliopsida</taxon>
        <taxon>Poales</taxon>
        <taxon>Poaceae</taxon>
        <taxon>PACMAD clade</taxon>
        <taxon>Panicoideae</taxon>
        <taxon>Panicodae</taxon>
        <taxon>Paniceae</taxon>
        <taxon>Panicinae</taxon>
        <taxon>Panicum</taxon>
        <taxon>Panicum sect. Hiantes</taxon>
    </lineage>
</organism>
<evidence type="ECO:0000256" key="5">
    <source>
        <dbReference type="ARBA" id="ARBA00022821"/>
    </source>
</evidence>
<dbReference type="InterPro" id="IPR044974">
    <property type="entry name" value="Disease_R_plants"/>
</dbReference>
<keyword evidence="2" id="KW-0433">Leucine-rich repeat</keyword>
<proteinExistence type="inferred from homology"/>
<dbReference type="Pfam" id="PF00931">
    <property type="entry name" value="NB-ARC"/>
    <property type="match status" value="2"/>
</dbReference>
<evidence type="ECO:0000256" key="2">
    <source>
        <dbReference type="ARBA" id="ARBA00022614"/>
    </source>
</evidence>
<feature type="coiled-coil region" evidence="7">
    <location>
        <begin position="15"/>
        <end position="42"/>
    </location>
</feature>
<evidence type="ECO:0000256" key="3">
    <source>
        <dbReference type="ARBA" id="ARBA00022737"/>
    </source>
</evidence>
<protein>
    <submittedName>
        <fullName evidence="11">Uncharacterized protein</fullName>
    </submittedName>
</protein>
<dbReference type="EMBL" id="CM029051">
    <property type="protein sequence ID" value="KAG2563609.1"/>
    <property type="molecule type" value="Genomic_DNA"/>
</dbReference>
<dbReference type="PANTHER" id="PTHR23155">
    <property type="entry name" value="DISEASE RESISTANCE PROTEIN RP"/>
    <property type="match status" value="1"/>
</dbReference>
<dbReference type="Gene3D" id="3.40.50.300">
    <property type="entry name" value="P-loop containing nucleotide triphosphate hydrolases"/>
    <property type="match status" value="1"/>
</dbReference>
<dbReference type="Pfam" id="PF23598">
    <property type="entry name" value="LRR_14"/>
    <property type="match status" value="1"/>
</dbReference>
<evidence type="ECO:0000256" key="4">
    <source>
        <dbReference type="ARBA" id="ARBA00022741"/>
    </source>
</evidence>
<dbReference type="PRINTS" id="PR00364">
    <property type="entry name" value="DISEASERSIST"/>
</dbReference>
<evidence type="ECO:0000259" key="8">
    <source>
        <dbReference type="Pfam" id="PF00931"/>
    </source>
</evidence>
<name>A0A8T0PSY2_PANVG</name>
<dbReference type="AlphaFoldDB" id="A0A8T0PSY2"/>
<evidence type="ECO:0000313" key="11">
    <source>
        <dbReference type="EMBL" id="KAG2563609.1"/>
    </source>
</evidence>
<reference evidence="11 12" key="1">
    <citation type="submission" date="2020-05" db="EMBL/GenBank/DDBJ databases">
        <title>WGS assembly of Panicum virgatum.</title>
        <authorList>
            <person name="Lovell J.T."/>
            <person name="Jenkins J."/>
            <person name="Shu S."/>
            <person name="Juenger T.E."/>
            <person name="Schmutz J."/>
        </authorList>
    </citation>
    <scope>NUCLEOTIDE SEQUENCE [LARGE SCALE GENOMIC DNA]</scope>
    <source>
        <strain evidence="12">cv. AP13</strain>
    </source>
</reference>
<dbReference type="Gene3D" id="3.80.10.10">
    <property type="entry name" value="Ribonuclease Inhibitor"/>
    <property type="match status" value="1"/>
</dbReference>
<dbReference type="InterPro" id="IPR041118">
    <property type="entry name" value="Rx_N"/>
</dbReference>
<dbReference type="InterPro" id="IPR027417">
    <property type="entry name" value="P-loop_NTPase"/>
</dbReference>
<dbReference type="CDD" id="cd14798">
    <property type="entry name" value="RX-CC_like"/>
    <property type="match status" value="1"/>
</dbReference>
<comment type="similarity">
    <text evidence="1">Belongs to the disease resistance NB-LRR family.</text>
</comment>